<dbReference type="GO" id="GO:0003677">
    <property type="term" value="F:DNA binding"/>
    <property type="evidence" value="ECO:0007669"/>
    <property type="project" value="UniProtKB-KW"/>
</dbReference>
<keyword evidence="3" id="KW-0804">Transcription</keyword>
<comment type="caution">
    <text evidence="6">The sequence shown here is derived from an EMBL/GenBank/DDBJ whole genome shotgun (WGS) entry which is preliminary data.</text>
</comment>
<evidence type="ECO:0000313" key="6">
    <source>
        <dbReference type="EMBL" id="MBB4231032.1"/>
    </source>
</evidence>
<dbReference type="SMART" id="SM00895">
    <property type="entry name" value="FCD"/>
    <property type="match status" value="1"/>
</dbReference>
<dbReference type="RefSeq" id="WP_233450666.1">
    <property type="nucleotide sequence ID" value="NZ_JACIFX010000006.1"/>
</dbReference>
<name>A0ABR6IT13_9HYPH</name>
<dbReference type="Gene3D" id="1.20.120.530">
    <property type="entry name" value="GntR ligand-binding domain-like"/>
    <property type="match status" value="1"/>
</dbReference>
<dbReference type="Pfam" id="PF00392">
    <property type="entry name" value="GntR"/>
    <property type="match status" value="1"/>
</dbReference>
<evidence type="ECO:0000259" key="5">
    <source>
        <dbReference type="PROSITE" id="PS50949"/>
    </source>
</evidence>
<evidence type="ECO:0000256" key="3">
    <source>
        <dbReference type="ARBA" id="ARBA00023163"/>
    </source>
</evidence>
<evidence type="ECO:0000256" key="2">
    <source>
        <dbReference type="ARBA" id="ARBA00023125"/>
    </source>
</evidence>
<dbReference type="InterPro" id="IPR000524">
    <property type="entry name" value="Tscrpt_reg_HTH_GntR"/>
</dbReference>
<protein>
    <submittedName>
        <fullName evidence="6">DNA-binding GntR family transcriptional regulator</fullName>
    </submittedName>
</protein>
<dbReference type="InterPro" id="IPR008920">
    <property type="entry name" value="TF_FadR/GntR_C"/>
</dbReference>
<feature type="domain" description="HTH gntR-type" evidence="5">
    <location>
        <begin position="26"/>
        <end position="93"/>
    </location>
</feature>
<evidence type="ECO:0000313" key="7">
    <source>
        <dbReference type="Proteomes" id="UP000551353"/>
    </source>
</evidence>
<evidence type="ECO:0000256" key="1">
    <source>
        <dbReference type="ARBA" id="ARBA00023015"/>
    </source>
</evidence>
<gene>
    <name evidence="6" type="ORF">GGD56_004898</name>
</gene>
<dbReference type="InterPro" id="IPR011711">
    <property type="entry name" value="GntR_C"/>
</dbReference>
<dbReference type="InterPro" id="IPR036390">
    <property type="entry name" value="WH_DNA-bd_sf"/>
</dbReference>
<feature type="region of interest" description="Disordered" evidence="4">
    <location>
        <begin position="1"/>
        <end position="24"/>
    </location>
</feature>
<accession>A0ABR6IT13</accession>
<dbReference type="Gene3D" id="1.10.10.10">
    <property type="entry name" value="Winged helix-like DNA-binding domain superfamily/Winged helix DNA-binding domain"/>
    <property type="match status" value="1"/>
</dbReference>
<dbReference type="EMBL" id="JACIFX010000006">
    <property type="protein sequence ID" value="MBB4231032.1"/>
    <property type="molecule type" value="Genomic_DNA"/>
</dbReference>
<dbReference type="PROSITE" id="PS50949">
    <property type="entry name" value="HTH_GNTR"/>
    <property type="match status" value="1"/>
</dbReference>
<keyword evidence="1" id="KW-0805">Transcription regulation</keyword>
<dbReference type="CDD" id="cd07377">
    <property type="entry name" value="WHTH_GntR"/>
    <property type="match status" value="1"/>
</dbReference>
<dbReference type="PANTHER" id="PTHR43537:SF5">
    <property type="entry name" value="UXU OPERON TRANSCRIPTIONAL REGULATOR"/>
    <property type="match status" value="1"/>
</dbReference>
<dbReference type="Proteomes" id="UP000551353">
    <property type="component" value="Unassembled WGS sequence"/>
</dbReference>
<dbReference type="SMART" id="SM00345">
    <property type="entry name" value="HTH_GNTR"/>
    <property type="match status" value="1"/>
</dbReference>
<dbReference type="SUPFAM" id="SSF48008">
    <property type="entry name" value="GntR ligand-binding domain-like"/>
    <property type="match status" value="1"/>
</dbReference>
<dbReference type="Pfam" id="PF07729">
    <property type="entry name" value="FCD"/>
    <property type="match status" value="1"/>
</dbReference>
<dbReference type="SUPFAM" id="SSF46785">
    <property type="entry name" value="Winged helix' DNA-binding domain"/>
    <property type="match status" value="1"/>
</dbReference>
<evidence type="ECO:0000256" key="4">
    <source>
        <dbReference type="SAM" id="MobiDB-lite"/>
    </source>
</evidence>
<dbReference type="InterPro" id="IPR036388">
    <property type="entry name" value="WH-like_DNA-bd_sf"/>
</dbReference>
<reference evidence="6 7" key="1">
    <citation type="submission" date="2020-08" db="EMBL/GenBank/DDBJ databases">
        <title>Genomic Encyclopedia of Type Strains, Phase IV (KMG-V): Genome sequencing to study the core and pangenomes of soil and plant-associated prokaryotes.</title>
        <authorList>
            <person name="Whitman W."/>
        </authorList>
    </citation>
    <scope>NUCLEOTIDE SEQUENCE [LARGE SCALE GENOMIC DNA]</scope>
    <source>
        <strain evidence="6 7">SEMIA 4087</strain>
    </source>
</reference>
<dbReference type="PANTHER" id="PTHR43537">
    <property type="entry name" value="TRANSCRIPTIONAL REGULATOR, GNTR FAMILY"/>
    <property type="match status" value="1"/>
</dbReference>
<organism evidence="6 7">
    <name type="scientific">Rhizobium mongolense</name>
    <dbReference type="NCBI Taxonomy" id="57676"/>
    <lineage>
        <taxon>Bacteria</taxon>
        <taxon>Pseudomonadati</taxon>
        <taxon>Pseudomonadota</taxon>
        <taxon>Alphaproteobacteria</taxon>
        <taxon>Hyphomicrobiales</taxon>
        <taxon>Rhizobiaceae</taxon>
        <taxon>Rhizobium/Agrobacterium group</taxon>
        <taxon>Rhizobium</taxon>
    </lineage>
</organism>
<sequence>MRSAQSGLNLDKDDSETECARMRNSSQLTANIAKEISQLIRSGDLKPDDHLSTQGLADKFGVSRSPVREAMQVLFEQGLLEQKPNRGFFVSTKVVDEPVEAPSDQLQETMSDYHRLSEDWLTDRIPADVTEQMLRDRYGFTKAQVSDILMRAAREGWAERKQGYGWRFLPVAKTAEAFEQVYRFRMLIEPAAMLEPTFALDRKIIDEQRRIQSRMLETDIRTLPAERLLYNGSLFHEELIKMSGNPFFHLSLVRVNRMRRLLEYRSRVDRDRLHVQCEEHLAILSLLERGEIVEASYAMRRHLGGALTRKSPLLWSQEVAGGKQAELLGSAAVD</sequence>
<proteinExistence type="predicted"/>
<keyword evidence="7" id="KW-1185">Reference proteome</keyword>
<keyword evidence="2 6" id="KW-0238">DNA-binding</keyword>